<keyword evidence="4" id="KW-1185">Reference proteome</keyword>
<dbReference type="PIRSF" id="PIRSF004749">
    <property type="entry name" value="Pep_def"/>
    <property type="match status" value="1"/>
</dbReference>
<dbReference type="SUPFAM" id="SSF56420">
    <property type="entry name" value="Peptide deformylase"/>
    <property type="match status" value="1"/>
</dbReference>
<dbReference type="GO" id="GO:0042586">
    <property type="term" value="F:peptide deformylase activity"/>
    <property type="evidence" value="ECO:0007669"/>
    <property type="project" value="UniProtKB-UniRule"/>
</dbReference>
<dbReference type="EMBL" id="FOWW01000001">
    <property type="protein sequence ID" value="SFP08401.1"/>
    <property type="molecule type" value="Genomic_DNA"/>
</dbReference>
<evidence type="ECO:0000313" key="3">
    <source>
        <dbReference type="EMBL" id="SFP08401.1"/>
    </source>
</evidence>
<keyword evidence="2" id="KW-0648">Protein biosynthesis</keyword>
<comment type="cofactor">
    <cofactor evidence="2">
        <name>Fe(2+)</name>
        <dbReference type="ChEBI" id="CHEBI:29033"/>
    </cofactor>
    <text evidence="2">Binds 1 Fe(2+) ion.</text>
</comment>
<dbReference type="AlphaFoldDB" id="A0A1I5MHI9"/>
<dbReference type="PANTHER" id="PTHR10458:SF22">
    <property type="entry name" value="PEPTIDE DEFORMYLASE"/>
    <property type="match status" value="1"/>
</dbReference>
<dbReference type="Proteomes" id="UP000198727">
    <property type="component" value="Unassembled WGS sequence"/>
</dbReference>
<feature type="binding site" evidence="2">
    <location>
        <position position="144"/>
    </location>
    <ligand>
        <name>Fe cation</name>
        <dbReference type="ChEBI" id="CHEBI:24875"/>
    </ligand>
</feature>
<evidence type="ECO:0000256" key="2">
    <source>
        <dbReference type="HAMAP-Rule" id="MF_00163"/>
    </source>
</evidence>
<gene>
    <name evidence="2" type="primary">def</name>
    <name evidence="3" type="ORF">SAMN05421810_101905</name>
</gene>
<organism evidence="3 4">
    <name type="scientific">Amycolatopsis arida</name>
    <dbReference type="NCBI Taxonomy" id="587909"/>
    <lineage>
        <taxon>Bacteria</taxon>
        <taxon>Bacillati</taxon>
        <taxon>Actinomycetota</taxon>
        <taxon>Actinomycetes</taxon>
        <taxon>Pseudonocardiales</taxon>
        <taxon>Pseudonocardiaceae</taxon>
        <taxon>Amycolatopsis</taxon>
    </lineage>
</organism>
<accession>A0A1I5MHI9</accession>
<dbReference type="PRINTS" id="PR01576">
    <property type="entry name" value="PDEFORMYLASE"/>
</dbReference>
<comment type="catalytic activity">
    <reaction evidence="2">
        <text>N-terminal N-formyl-L-methionyl-[peptide] + H2O = N-terminal L-methionyl-[peptide] + formate</text>
        <dbReference type="Rhea" id="RHEA:24420"/>
        <dbReference type="Rhea" id="RHEA-COMP:10639"/>
        <dbReference type="Rhea" id="RHEA-COMP:10640"/>
        <dbReference type="ChEBI" id="CHEBI:15377"/>
        <dbReference type="ChEBI" id="CHEBI:15740"/>
        <dbReference type="ChEBI" id="CHEBI:49298"/>
        <dbReference type="ChEBI" id="CHEBI:64731"/>
        <dbReference type="EC" id="3.5.1.88"/>
    </reaction>
</comment>
<keyword evidence="2" id="KW-0378">Hydrolase</keyword>
<evidence type="ECO:0000313" key="4">
    <source>
        <dbReference type="Proteomes" id="UP000198727"/>
    </source>
</evidence>
<feature type="binding site" evidence="2">
    <location>
        <position position="97"/>
    </location>
    <ligand>
        <name>Fe cation</name>
        <dbReference type="ChEBI" id="CHEBI:24875"/>
    </ligand>
</feature>
<reference evidence="4" key="1">
    <citation type="submission" date="2016-10" db="EMBL/GenBank/DDBJ databases">
        <authorList>
            <person name="Varghese N."/>
            <person name="Submissions S."/>
        </authorList>
    </citation>
    <scope>NUCLEOTIDE SEQUENCE [LARGE SCALE GENOMIC DNA]</scope>
    <source>
        <strain evidence="4">CGMCC 4.5579</strain>
    </source>
</reference>
<dbReference type="PANTHER" id="PTHR10458">
    <property type="entry name" value="PEPTIDE DEFORMYLASE"/>
    <property type="match status" value="1"/>
</dbReference>
<dbReference type="STRING" id="587909.SAMN05421810_101905"/>
<comment type="function">
    <text evidence="2">Removes the formyl group from the N-terminal Met of newly synthesized proteins. Requires at least a dipeptide for an efficient rate of reaction. N-terminal L-methionine is a prerequisite for activity but the enzyme has broad specificity at other positions.</text>
</comment>
<dbReference type="GO" id="GO:0046872">
    <property type="term" value="F:metal ion binding"/>
    <property type="evidence" value="ECO:0007669"/>
    <property type="project" value="UniProtKB-KW"/>
</dbReference>
<proteinExistence type="inferred from homology"/>
<dbReference type="Gene3D" id="3.90.45.10">
    <property type="entry name" value="Peptide deformylase"/>
    <property type="match status" value="1"/>
</dbReference>
<dbReference type="EC" id="3.5.1.88" evidence="2"/>
<protein>
    <recommendedName>
        <fullName evidence="2">Peptide deformylase</fullName>
        <shortName evidence="2">PDF</shortName>
        <ecNumber evidence="2">3.5.1.88</ecNumber>
    </recommendedName>
    <alternativeName>
        <fullName evidence="2">Polypeptide deformylase</fullName>
    </alternativeName>
</protein>
<comment type="similarity">
    <text evidence="1 2">Belongs to the polypeptide deformylase family.</text>
</comment>
<dbReference type="CDD" id="cd00487">
    <property type="entry name" value="Pep_deformylase"/>
    <property type="match status" value="1"/>
</dbReference>
<dbReference type="GO" id="GO:0006412">
    <property type="term" value="P:translation"/>
    <property type="evidence" value="ECO:0007669"/>
    <property type="project" value="UniProtKB-UniRule"/>
</dbReference>
<feature type="active site" evidence="2">
    <location>
        <position position="141"/>
    </location>
</feature>
<name>A0A1I5MHI9_9PSEU</name>
<dbReference type="Pfam" id="PF01327">
    <property type="entry name" value="Pep_deformylase"/>
    <property type="match status" value="1"/>
</dbReference>
<dbReference type="InterPro" id="IPR023635">
    <property type="entry name" value="Peptide_deformylase"/>
</dbReference>
<dbReference type="InterPro" id="IPR036821">
    <property type="entry name" value="Peptide_deformylase_sf"/>
</dbReference>
<keyword evidence="2" id="KW-0408">Iron</keyword>
<sequence>MCGMPLRATLQLGHPALREPCAEVDDPSAPDVAAVVTDLRDTLADWVARTGYGRGIAAPQIGVPSRLVYLDVDGPWPMVNPRIVARSEATWAPWDSCLSFSLEFFCRARRAVWVDVEYLGLDGRRRTVHAENELGELLQHELDHLDGVLAVDRMTDASTLCLRGEFERRHRAESPYRR</sequence>
<feature type="binding site" evidence="2">
    <location>
        <position position="140"/>
    </location>
    <ligand>
        <name>Fe cation</name>
        <dbReference type="ChEBI" id="CHEBI:24875"/>
    </ligand>
</feature>
<dbReference type="HAMAP" id="MF_00163">
    <property type="entry name" value="Pep_deformylase"/>
    <property type="match status" value="1"/>
</dbReference>
<keyword evidence="2" id="KW-0479">Metal-binding</keyword>
<evidence type="ECO:0000256" key="1">
    <source>
        <dbReference type="ARBA" id="ARBA00010759"/>
    </source>
</evidence>